<name>A0ACC2NMC1_9HYME</name>
<gene>
    <name evidence="1" type="ORF">QAD02_003531</name>
</gene>
<evidence type="ECO:0000313" key="2">
    <source>
        <dbReference type="Proteomes" id="UP001239111"/>
    </source>
</evidence>
<proteinExistence type="predicted"/>
<reference evidence="1" key="1">
    <citation type="submission" date="2023-04" db="EMBL/GenBank/DDBJ databases">
        <title>A chromosome-level genome assembly of the parasitoid wasp Eretmocerus hayati.</title>
        <authorList>
            <person name="Zhong Y."/>
            <person name="Liu S."/>
            <person name="Liu Y."/>
        </authorList>
    </citation>
    <scope>NUCLEOTIDE SEQUENCE</scope>
    <source>
        <strain evidence="1">ZJU_SS_LIU_2023</strain>
    </source>
</reference>
<keyword evidence="2" id="KW-1185">Reference proteome</keyword>
<dbReference type="EMBL" id="CM056743">
    <property type="protein sequence ID" value="KAJ8672272.1"/>
    <property type="molecule type" value="Genomic_DNA"/>
</dbReference>
<evidence type="ECO:0000313" key="1">
    <source>
        <dbReference type="EMBL" id="KAJ8672272.1"/>
    </source>
</evidence>
<sequence length="271" mass="29871">MNTNTCATKNLCSVCNIIVKCGELSYQCSKCAGLTHSSCCPDIDKIKLTGSQCRACALSEQVPLSHQSTPSSAPKLRHRKRSASSPLESSGSRVKIRFISTDQNPQLPIELNMSQTFDIEAENFQNDPSVPDHLKKLGSLLKSSHSSLQSQLSTIDNRMTANETENARAFARLRADIVATRTQVDPCEVRFSGIPSAINLPDPDVINAILRAIEWVQFSQYGDGQHNRLAFVLNRHLMLVPFPREGDLSKIVITKLYLWLSSVLLLSATSS</sequence>
<comment type="caution">
    <text evidence="1">The sequence shown here is derived from an EMBL/GenBank/DDBJ whole genome shotgun (WGS) entry which is preliminary data.</text>
</comment>
<organism evidence="1 2">
    <name type="scientific">Eretmocerus hayati</name>
    <dbReference type="NCBI Taxonomy" id="131215"/>
    <lineage>
        <taxon>Eukaryota</taxon>
        <taxon>Metazoa</taxon>
        <taxon>Ecdysozoa</taxon>
        <taxon>Arthropoda</taxon>
        <taxon>Hexapoda</taxon>
        <taxon>Insecta</taxon>
        <taxon>Pterygota</taxon>
        <taxon>Neoptera</taxon>
        <taxon>Endopterygota</taxon>
        <taxon>Hymenoptera</taxon>
        <taxon>Apocrita</taxon>
        <taxon>Proctotrupomorpha</taxon>
        <taxon>Chalcidoidea</taxon>
        <taxon>Aphelinidae</taxon>
        <taxon>Aphelininae</taxon>
        <taxon>Eretmocerus</taxon>
    </lineage>
</organism>
<protein>
    <submittedName>
        <fullName evidence="1">Uncharacterized protein</fullName>
    </submittedName>
</protein>
<accession>A0ACC2NMC1</accession>
<dbReference type="Proteomes" id="UP001239111">
    <property type="component" value="Chromosome 3"/>
</dbReference>